<keyword evidence="5 15" id="KW-0812">Transmembrane</keyword>
<dbReference type="GO" id="GO:0005789">
    <property type="term" value="C:endoplasmic reticulum membrane"/>
    <property type="evidence" value="ECO:0007669"/>
    <property type="project" value="UniProtKB-SubCell"/>
</dbReference>
<evidence type="ECO:0000259" key="17">
    <source>
        <dbReference type="PROSITE" id="PS50859"/>
    </source>
</evidence>
<evidence type="ECO:0000256" key="6">
    <source>
        <dbReference type="ARBA" id="ARBA00022824"/>
    </source>
</evidence>
<organism evidence="19 20">
    <name type="scientific">Romanomermis culicivorax</name>
    <name type="common">Nematode worm</name>
    <dbReference type="NCBI Taxonomy" id="13658"/>
    <lineage>
        <taxon>Eukaryota</taxon>
        <taxon>Metazoa</taxon>
        <taxon>Ecdysozoa</taxon>
        <taxon>Nematoda</taxon>
        <taxon>Enoplea</taxon>
        <taxon>Dorylaimia</taxon>
        <taxon>Mermithida</taxon>
        <taxon>Mermithoidea</taxon>
        <taxon>Mermithidae</taxon>
        <taxon>Romanomermis</taxon>
    </lineage>
</organism>
<dbReference type="Proteomes" id="UP000887565">
    <property type="component" value="Unplaced"/>
</dbReference>
<name>A0A915IY86_ROMCU</name>
<dbReference type="GO" id="GO:0015031">
    <property type="term" value="P:protein transport"/>
    <property type="evidence" value="ECO:0007669"/>
    <property type="project" value="UniProtKB-KW"/>
</dbReference>
<evidence type="ECO:0000256" key="16">
    <source>
        <dbReference type="SAM" id="SignalP"/>
    </source>
</evidence>
<evidence type="ECO:0000256" key="2">
    <source>
        <dbReference type="ARBA" id="ARBA00004223"/>
    </source>
</evidence>
<feature type="domain" description="V-SNARE coiled-coil homology" evidence="18">
    <location>
        <begin position="87"/>
        <end position="147"/>
    </location>
</feature>
<evidence type="ECO:0000256" key="9">
    <source>
        <dbReference type="ARBA" id="ARBA00023034"/>
    </source>
</evidence>
<evidence type="ECO:0000256" key="14">
    <source>
        <dbReference type="PROSITE-ProRule" id="PRU00290"/>
    </source>
</evidence>
<evidence type="ECO:0000256" key="5">
    <source>
        <dbReference type="ARBA" id="ARBA00022692"/>
    </source>
</evidence>
<sequence length="220" mass="24922">MSATLLMTMIARVSDGLPLATSVEGDDTPQELNIAKYTSQAKLLCRKLSQGSPSKCSLESGPYMFHYFLQKLNTIKRKYAGSRARTQLSMVHNELQDVQRIMVQNIEDVIHRGESLTILDDQAAKLAVLSKKYKEDARILNLRSSWFKIAIVFVIVLAGWTLHDYARCLGLLVLYATLLAALIGWSLRDYACCFSWFVFTRLRSLAPYSPLDFETIYVLV</sequence>
<evidence type="ECO:0000256" key="3">
    <source>
        <dbReference type="ARBA" id="ARBA00008025"/>
    </source>
</evidence>
<accession>A0A915IY86</accession>
<dbReference type="PROSITE" id="PS50892">
    <property type="entry name" value="V_SNARE"/>
    <property type="match status" value="1"/>
</dbReference>
<dbReference type="PROSITE" id="PS50859">
    <property type="entry name" value="LONGIN"/>
    <property type="match status" value="1"/>
</dbReference>
<dbReference type="InterPro" id="IPR010908">
    <property type="entry name" value="Longin_dom"/>
</dbReference>
<dbReference type="Gene3D" id="3.30.450.50">
    <property type="entry name" value="Longin domain"/>
    <property type="match status" value="1"/>
</dbReference>
<evidence type="ECO:0000256" key="4">
    <source>
        <dbReference type="ARBA" id="ARBA00022448"/>
    </source>
</evidence>
<dbReference type="GO" id="GO:0006888">
    <property type="term" value="P:endoplasmic reticulum to Golgi vesicle-mediated transport"/>
    <property type="evidence" value="ECO:0007669"/>
    <property type="project" value="InterPro"/>
</dbReference>
<keyword evidence="9" id="KW-0333">Golgi apparatus</keyword>
<evidence type="ECO:0000256" key="12">
    <source>
        <dbReference type="ARBA" id="ARBA00024173"/>
    </source>
</evidence>
<dbReference type="GO" id="GO:0006890">
    <property type="term" value="P:retrograde vesicle-mediated transport, Golgi to endoplasmic reticulum"/>
    <property type="evidence" value="ECO:0007669"/>
    <property type="project" value="InterPro"/>
</dbReference>
<evidence type="ECO:0000259" key="18">
    <source>
        <dbReference type="PROSITE" id="PS50892"/>
    </source>
</evidence>
<comment type="subcellular location">
    <subcellularLocation>
        <location evidence="1">Endoplasmic reticulum membrane</location>
        <topology evidence="1">Single-pass type IV membrane protein</topology>
    </subcellularLocation>
    <subcellularLocation>
        <location evidence="13">Golgi apparatus</location>
        <location evidence="13">cis-Golgi network membrane</location>
    </subcellularLocation>
    <subcellularLocation>
        <location evidence="2">Melanosome</location>
    </subcellularLocation>
</comment>
<evidence type="ECO:0000256" key="13">
    <source>
        <dbReference type="ARBA" id="ARBA00024188"/>
    </source>
</evidence>
<keyword evidence="11 15" id="KW-0472">Membrane</keyword>
<evidence type="ECO:0000313" key="20">
    <source>
        <dbReference type="WBParaSite" id="nRc.2.0.1.t18386-RA"/>
    </source>
</evidence>
<evidence type="ECO:0000256" key="10">
    <source>
        <dbReference type="ARBA" id="ARBA00023054"/>
    </source>
</evidence>
<evidence type="ECO:0000313" key="19">
    <source>
        <dbReference type="Proteomes" id="UP000887565"/>
    </source>
</evidence>
<protein>
    <submittedName>
        <fullName evidence="20">Uncharacterized protein</fullName>
    </submittedName>
</protein>
<dbReference type="InterPro" id="IPR042855">
    <property type="entry name" value="V_SNARE_CC"/>
</dbReference>
<keyword evidence="6" id="KW-0256">Endoplasmic reticulum</keyword>
<feature type="domain" description="Longin" evidence="17">
    <location>
        <begin position="9"/>
        <end position="67"/>
    </location>
</feature>
<dbReference type="SUPFAM" id="SSF64356">
    <property type="entry name" value="SNARE-like"/>
    <property type="match status" value="1"/>
</dbReference>
<dbReference type="GO" id="GO:0005794">
    <property type="term" value="C:Golgi apparatus"/>
    <property type="evidence" value="ECO:0007669"/>
    <property type="project" value="UniProtKB-SubCell"/>
</dbReference>
<dbReference type="InterPro" id="IPR011012">
    <property type="entry name" value="Longin-like_dom_sf"/>
</dbReference>
<keyword evidence="10 14" id="KW-0175">Coiled coil</keyword>
<dbReference type="PANTHER" id="PTHR45837">
    <property type="entry name" value="VESICLE-TRAFFICKING PROTEIN SEC22B"/>
    <property type="match status" value="1"/>
</dbReference>
<dbReference type="Pfam" id="PF00957">
    <property type="entry name" value="Synaptobrevin"/>
    <property type="match status" value="1"/>
</dbReference>
<evidence type="ECO:0000256" key="8">
    <source>
        <dbReference type="ARBA" id="ARBA00022989"/>
    </source>
</evidence>
<dbReference type="WBParaSite" id="nRc.2.0.1.t18386-RA">
    <property type="protein sequence ID" value="nRc.2.0.1.t18386-RA"/>
    <property type="gene ID" value="nRc.2.0.1.g18386"/>
</dbReference>
<evidence type="ECO:0000256" key="7">
    <source>
        <dbReference type="ARBA" id="ARBA00022927"/>
    </source>
</evidence>
<dbReference type="CDD" id="cd15866">
    <property type="entry name" value="R-SNARE_SEC22"/>
    <property type="match status" value="1"/>
</dbReference>
<evidence type="ECO:0000256" key="15">
    <source>
        <dbReference type="SAM" id="Phobius"/>
    </source>
</evidence>
<dbReference type="CDD" id="cd14824">
    <property type="entry name" value="Longin"/>
    <property type="match status" value="1"/>
</dbReference>
<dbReference type="Gene3D" id="1.20.5.110">
    <property type="match status" value="1"/>
</dbReference>
<reference evidence="20" key="1">
    <citation type="submission" date="2022-11" db="UniProtKB">
        <authorList>
            <consortium name="WormBaseParasite"/>
        </authorList>
    </citation>
    <scope>IDENTIFICATION</scope>
</reference>
<dbReference type="InterPro" id="IPR044565">
    <property type="entry name" value="Sec22"/>
</dbReference>
<dbReference type="AlphaFoldDB" id="A0A915IY86"/>
<dbReference type="OMA" id="STHMISF"/>
<feature type="chain" id="PRO_5038001442" evidence="16">
    <location>
        <begin position="17"/>
        <end position="220"/>
    </location>
</feature>
<feature type="transmembrane region" description="Helical" evidence="15">
    <location>
        <begin position="146"/>
        <end position="163"/>
    </location>
</feature>
<comment type="function">
    <text evidence="12">SNARE involved in targeting and fusion of ER-derived transport vesicles with the Golgi complex as well as Golgi-derived retrograde transport vesicles with the ER.</text>
</comment>
<keyword evidence="19" id="KW-1185">Reference proteome</keyword>
<keyword evidence="8 15" id="KW-1133">Transmembrane helix</keyword>
<keyword evidence="7" id="KW-0653">Protein transport</keyword>
<dbReference type="SUPFAM" id="SSF58038">
    <property type="entry name" value="SNARE fusion complex"/>
    <property type="match status" value="1"/>
</dbReference>
<dbReference type="GO" id="GO:0005484">
    <property type="term" value="F:SNAP receptor activity"/>
    <property type="evidence" value="ECO:0007669"/>
    <property type="project" value="InterPro"/>
</dbReference>
<proteinExistence type="inferred from homology"/>
<feature type="signal peptide" evidence="16">
    <location>
        <begin position="1"/>
        <end position="16"/>
    </location>
</feature>
<feature type="transmembrane region" description="Helical" evidence="15">
    <location>
        <begin position="169"/>
        <end position="187"/>
    </location>
</feature>
<keyword evidence="4" id="KW-0813">Transport</keyword>
<comment type="similarity">
    <text evidence="3">Belongs to the synaptobrevin family.</text>
</comment>
<evidence type="ECO:0000256" key="11">
    <source>
        <dbReference type="ARBA" id="ARBA00023136"/>
    </source>
</evidence>
<evidence type="ECO:0000256" key="1">
    <source>
        <dbReference type="ARBA" id="ARBA00004163"/>
    </source>
</evidence>
<keyword evidence="16" id="KW-0732">Signal</keyword>